<feature type="region of interest" description="Disordered" evidence="1">
    <location>
        <begin position="1"/>
        <end position="26"/>
    </location>
</feature>
<dbReference type="AlphaFoldDB" id="A0AAD4PQQ1"/>
<name>A0AAD4PQQ1_9MUSC</name>
<protein>
    <submittedName>
        <fullName evidence="2">Uncharacterized protein</fullName>
    </submittedName>
</protein>
<sequence length="453" mass="50214">MFTPETEDMLPRAAPRPAAAVPMGHSEEIVKPTVPEISILFGQPPEQQQHNPQQPHLQQQQPPTFASWKKQLLPRVNFSPVLTTELGPASPPVPSPATGCNEYNYLPRSRAFESDRSMPPTQPLAVNSNLGYAVNVPPTYTRETFPPSRVQTVSHSQSIATDVLTICAGTQTDPEPTPSRRDSLPAMMGEMSNLANKHDLREVLTQLDVIRQEQQHLRHLCESLIQQQLQNGAKTFKETSSQCDILNAKSNTTVKRIMPQVHEYIVEEDERLTPYEVPHRAGAPQFQSPRAVPPMAQLAGCRTNTPQAKQSPAANSLVMNAVLQKPNTEKSLVMNELARKYLPQKQINELMDDLRLSPTTAVNGAAGNVAGSAGTDSTPLRRIDNFHQSPSNISNASYVYLKKYRLLPEQRMPYDQRAEMAKLHNSESPVAASPQGNEAMLDLDSIRNKPKLI</sequence>
<feature type="region of interest" description="Disordered" evidence="1">
    <location>
        <begin position="39"/>
        <end position="63"/>
    </location>
</feature>
<organism evidence="2 3">
    <name type="scientific">Drosophila rubida</name>
    <dbReference type="NCBI Taxonomy" id="30044"/>
    <lineage>
        <taxon>Eukaryota</taxon>
        <taxon>Metazoa</taxon>
        <taxon>Ecdysozoa</taxon>
        <taxon>Arthropoda</taxon>
        <taxon>Hexapoda</taxon>
        <taxon>Insecta</taxon>
        <taxon>Pterygota</taxon>
        <taxon>Neoptera</taxon>
        <taxon>Endopterygota</taxon>
        <taxon>Diptera</taxon>
        <taxon>Brachycera</taxon>
        <taxon>Muscomorpha</taxon>
        <taxon>Ephydroidea</taxon>
        <taxon>Drosophilidae</taxon>
        <taxon>Drosophila</taxon>
    </lineage>
</organism>
<feature type="region of interest" description="Disordered" evidence="1">
    <location>
        <begin position="425"/>
        <end position="453"/>
    </location>
</feature>
<dbReference type="Proteomes" id="UP001200034">
    <property type="component" value="Unassembled WGS sequence"/>
</dbReference>
<keyword evidence="3" id="KW-1185">Reference proteome</keyword>
<feature type="compositionally biased region" description="Low complexity" evidence="1">
    <location>
        <begin position="43"/>
        <end position="63"/>
    </location>
</feature>
<feature type="compositionally biased region" description="Low complexity" evidence="1">
    <location>
        <begin position="11"/>
        <end position="20"/>
    </location>
</feature>
<evidence type="ECO:0000313" key="3">
    <source>
        <dbReference type="Proteomes" id="UP001200034"/>
    </source>
</evidence>
<accession>A0AAD4PQQ1</accession>
<evidence type="ECO:0000313" key="2">
    <source>
        <dbReference type="EMBL" id="KAH8384861.1"/>
    </source>
</evidence>
<comment type="caution">
    <text evidence="2">The sequence shown here is derived from an EMBL/GenBank/DDBJ whole genome shotgun (WGS) entry which is preliminary data.</text>
</comment>
<reference evidence="2" key="1">
    <citation type="journal article" date="2021" name="Mol. Ecol. Resour.">
        <title>Phylogenomic analyses of the genus Drosophila reveals genomic signals of climate adaptation.</title>
        <authorList>
            <person name="Li F."/>
            <person name="Rane R.V."/>
            <person name="Luria V."/>
            <person name="Xiong Z."/>
            <person name="Chen J."/>
            <person name="Li Z."/>
            <person name="Catullo R.A."/>
            <person name="Griffin P.C."/>
            <person name="Schiffer M."/>
            <person name="Pearce S."/>
            <person name="Lee S.F."/>
            <person name="McElroy K."/>
            <person name="Stocker A."/>
            <person name="Shirriffs J."/>
            <person name="Cockerell F."/>
            <person name="Coppin C."/>
            <person name="Sgro C.M."/>
            <person name="Karger A."/>
            <person name="Cain J.W."/>
            <person name="Weber J.A."/>
            <person name="Santpere G."/>
            <person name="Kirschner M.W."/>
            <person name="Hoffmann A.A."/>
            <person name="Oakeshott J.G."/>
            <person name="Zhang G."/>
        </authorList>
    </citation>
    <scope>NUCLEOTIDE SEQUENCE</scope>
    <source>
        <strain evidence="2">BGI-SZ-2011g</strain>
    </source>
</reference>
<dbReference type="EMBL" id="JAJJHW010000681">
    <property type="protein sequence ID" value="KAH8384861.1"/>
    <property type="molecule type" value="Genomic_DNA"/>
</dbReference>
<gene>
    <name evidence="2" type="ORF">KR093_010359</name>
</gene>
<proteinExistence type="predicted"/>
<evidence type="ECO:0000256" key="1">
    <source>
        <dbReference type="SAM" id="MobiDB-lite"/>
    </source>
</evidence>